<accession>A0ABN7V526</accession>
<gene>
    <name evidence="1" type="ORF">GMARGA_LOCUS14326</name>
</gene>
<sequence length="264" mass="31741">MLSSLALSNEMIIMILEYYIKNAINGILGEYHHKQDFNPWNELVNVLLLSKKYKELLEYKITTYIQEIVQEIVLDLFDEKCIILYNPFKILTHFSRKDVFKDMIKKLLQVAFDGSKLKKEIFEELEEEDDPLFFIVKQKKVNYKDKYGENMYYYKFSKRLDKFIARLIDPFFCDAQERMYPVIRGRFKKAKECDCAEFYKKDEETRKYFKEFGDLVKNYNEDLVSSDLHEQIIEKIDETLASFKNKRFNVGLINRKKKVYTVAV</sequence>
<organism evidence="1 2">
    <name type="scientific">Gigaspora margarita</name>
    <dbReference type="NCBI Taxonomy" id="4874"/>
    <lineage>
        <taxon>Eukaryota</taxon>
        <taxon>Fungi</taxon>
        <taxon>Fungi incertae sedis</taxon>
        <taxon>Mucoromycota</taxon>
        <taxon>Glomeromycotina</taxon>
        <taxon>Glomeromycetes</taxon>
        <taxon>Diversisporales</taxon>
        <taxon>Gigasporaceae</taxon>
        <taxon>Gigaspora</taxon>
    </lineage>
</organism>
<proteinExistence type="predicted"/>
<name>A0ABN7V526_GIGMA</name>
<reference evidence="1 2" key="1">
    <citation type="submission" date="2021-06" db="EMBL/GenBank/DDBJ databases">
        <authorList>
            <person name="Kallberg Y."/>
            <person name="Tangrot J."/>
            <person name="Rosling A."/>
        </authorList>
    </citation>
    <scope>NUCLEOTIDE SEQUENCE [LARGE SCALE GENOMIC DNA]</scope>
    <source>
        <strain evidence="1 2">120-4 pot B 10/14</strain>
    </source>
</reference>
<dbReference type="EMBL" id="CAJVQB010009445">
    <property type="protein sequence ID" value="CAG8730225.1"/>
    <property type="molecule type" value="Genomic_DNA"/>
</dbReference>
<protein>
    <submittedName>
        <fullName evidence="1">21210_t:CDS:1</fullName>
    </submittedName>
</protein>
<comment type="caution">
    <text evidence="1">The sequence shown here is derived from an EMBL/GenBank/DDBJ whole genome shotgun (WGS) entry which is preliminary data.</text>
</comment>
<keyword evidence="2" id="KW-1185">Reference proteome</keyword>
<evidence type="ECO:0000313" key="1">
    <source>
        <dbReference type="EMBL" id="CAG8730225.1"/>
    </source>
</evidence>
<evidence type="ECO:0000313" key="2">
    <source>
        <dbReference type="Proteomes" id="UP000789901"/>
    </source>
</evidence>
<dbReference type="Proteomes" id="UP000789901">
    <property type="component" value="Unassembled WGS sequence"/>
</dbReference>